<dbReference type="Ensembl" id="ENSECRT00000017230.1">
    <property type="protein sequence ID" value="ENSECRP00000016930.1"/>
    <property type="gene ID" value="ENSECRG00000011230.1"/>
</dbReference>
<accession>A0A8C4SIU2</accession>
<dbReference type="Pfam" id="PF15793">
    <property type="entry name" value="SHLD2_C"/>
    <property type="match status" value="1"/>
</dbReference>
<reference evidence="5" key="2">
    <citation type="submission" date="2025-08" db="UniProtKB">
        <authorList>
            <consortium name="Ensembl"/>
        </authorList>
    </citation>
    <scope>IDENTIFICATION</scope>
</reference>
<evidence type="ECO:0000313" key="6">
    <source>
        <dbReference type="Proteomes" id="UP000694620"/>
    </source>
</evidence>
<keyword evidence="6" id="KW-1185">Reference proteome</keyword>
<evidence type="ECO:0000256" key="1">
    <source>
        <dbReference type="SAM" id="MobiDB-lite"/>
    </source>
</evidence>
<organism evidence="5 6">
    <name type="scientific">Erpetoichthys calabaricus</name>
    <name type="common">Rope fish</name>
    <name type="synonym">Calamoichthys calabaricus</name>
    <dbReference type="NCBI Taxonomy" id="27687"/>
    <lineage>
        <taxon>Eukaryota</taxon>
        <taxon>Metazoa</taxon>
        <taxon>Chordata</taxon>
        <taxon>Craniata</taxon>
        <taxon>Vertebrata</taxon>
        <taxon>Euteleostomi</taxon>
        <taxon>Actinopterygii</taxon>
        <taxon>Polypteriformes</taxon>
        <taxon>Polypteridae</taxon>
        <taxon>Erpetoichthys</taxon>
    </lineage>
</organism>
<evidence type="ECO:0000259" key="4">
    <source>
        <dbReference type="Pfam" id="PF22779"/>
    </source>
</evidence>
<dbReference type="GO" id="GO:0005634">
    <property type="term" value="C:nucleus"/>
    <property type="evidence" value="ECO:0007669"/>
    <property type="project" value="TreeGrafter"/>
</dbReference>
<name>A0A8C4SIU2_ERPCA</name>
<reference evidence="5" key="1">
    <citation type="submission" date="2021-06" db="EMBL/GenBank/DDBJ databases">
        <authorList>
            <consortium name="Wellcome Sanger Institute Data Sharing"/>
        </authorList>
    </citation>
    <scope>NUCLEOTIDE SEQUENCE [LARGE SCALE GENOMIC DNA]</scope>
</reference>
<dbReference type="AlphaFoldDB" id="A0A8C4SIU2"/>
<proteinExistence type="predicted"/>
<feature type="region of interest" description="Disordered" evidence="1">
    <location>
        <begin position="50"/>
        <end position="70"/>
    </location>
</feature>
<dbReference type="Proteomes" id="UP000694620">
    <property type="component" value="Chromosome 2"/>
</dbReference>
<dbReference type="Pfam" id="PF21669">
    <property type="entry name" value="SHLD2_OB1"/>
    <property type="match status" value="1"/>
</dbReference>
<feature type="domain" description="Shieldin complex subunit 2 first OB fold" evidence="3">
    <location>
        <begin position="322"/>
        <end position="408"/>
    </location>
</feature>
<dbReference type="GeneTree" id="ENSGT00390000003133"/>
<dbReference type="GO" id="GO:0035861">
    <property type="term" value="C:site of double-strand break"/>
    <property type="evidence" value="ECO:0007669"/>
    <property type="project" value="TreeGrafter"/>
</dbReference>
<dbReference type="GO" id="GO:0010569">
    <property type="term" value="P:regulation of double-strand break repair via homologous recombination"/>
    <property type="evidence" value="ECO:0007669"/>
    <property type="project" value="TreeGrafter"/>
</dbReference>
<feature type="region of interest" description="Disordered" evidence="1">
    <location>
        <begin position="84"/>
        <end position="110"/>
    </location>
</feature>
<sequence length="756" mass="84751">MGDKPKIHIFLGAPIISEGALVTEKIRGDFLENWNTINLSCHKGKLCPPPGDSTDVESVDRSQHTTERDHFKRVDSEYCPNLSPVSKQSKRTVQPNEEKGIVGDPHTNDQSHSISRCSLVCKKQSDHSVENEYLDTCFPREGTRTQVERNAYNPGLSVNSEFLSVWVSSQAIFLKRQPNSQLEIDGAVVVSEESSPELYSPQPSQDLNHAGNHIATRNIAYVEDNCQNTKCTDYFSKGQEEGGLVIEARLGGLLCSQSDSFLDAKQPSSTSEPPVLPLRKKFKRSPTSERTVKRIKQSPSVTVMPLKKCVNKGVPYHIFGMVLASGSAIPLAGIVVTDPSGAEMKVLLWRASAFWALTVYPNDAVLITDLTVQEDRWRDEVVLQSKPVSKLLNLGHVSTVHPQQRKPIYLLVVSHAYKHLLSIPSRIPQTPDTIQHARLGKLQQDTLVHALLRVIHSSVLTEMTYNYKGQSVQKVVLTVEQSDGQQGALVLWGTARTWLQRIQRKRDLVWDFRILMVRWGSLTRNLELHTTPWSSCEPLFPDDKRTLEFRSWGCPRQSAKEMDLCTLLSENYSGEVKFRAHIASLRFPGPDADNVRLLVNFGTARWMTADSLSNITFTGCGRCYAELMADSNGIYHLCYPCLPFTGVKQYYRPAELSVTDGERMVLLQVPSSLVQKIFLNIPPEKLLTAVVPSSTVKFAQVVADVCRSLLSNPTDTYSFTLRSHFLLDNNGIPIQQNFVLLDFHSIKKTPKKHSAY</sequence>
<feature type="compositionally biased region" description="Basic and acidic residues" evidence="1">
    <location>
        <begin position="96"/>
        <end position="109"/>
    </location>
</feature>
<feature type="domain" description="Shieldin complex subunit 2 C-terminal" evidence="2">
    <location>
        <begin position="580"/>
        <end position="744"/>
    </location>
</feature>
<dbReference type="Pfam" id="PF22779">
    <property type="entry name" value="OB_SHLD2_2nd"/>
    <property type="match status" value="1"/>
</dbReference>
<dbReference type="InterPro" id="IPR049507">
    <property type="entry name" value="SHLD2_OB1"/>
</dbReference>
<dbReference type="PANTHER" id="PTHR14495">
    <property type="entry name" value="SHIELDIN COMPLEX SUBUNIT 2"/>
    <property type="match status" value="1"/>
</dbReference>
<feature type="compositionally biased region" description="Polar residues" evidence="1">
    <location>
        <begin position="84"/>
        <end position="95"/>
    </location>
</feature>
<dbReference type="InterPro" id="IPR053944">
    <property type="entry name" value="SHLD2_OB2"/>
</dbReference>
<feature type="domain" description="Shieldin complex subunit 2 second OB fold" evidence="4">
    <location>
        <begin position="443"/>
        <end position="522"/>
    </location>
</feature>
<protein>
    <submittedName>
        <fullName evidence="5">Shieldin complex subunit 2</fullName>
    </submittedName>
</protein>
<dbReference type="PANTHER" id="PTHR14495:SF2">
    <property type="entry name" value="SHIELDIN COMPLEX SUBUNIT 2"/>
    <property type="match status" value="1"/>
</dbReference>
<gene>
    <name evidence="5" type="primary">SHLD2</name>
</gene>
<dbReference type="InterPro" id="IPR029715">
    <property type="entry name" value="FAM35A"/>
</dbReference>
<evidence type="ECO:0000259" key="3">
    <source>
        <dbReference type="Pfam" id="PF21669"/>
    </source>
</evidence>
<evidence type="ECO:0000259" key="2">
    <source>
        <dbReference type="Pfam" id="PF15793"/>
    </source>
</evidence>
<dbReference type="InterPro" id="IPR031589">
    <property type="entry name" value="SHLD2_C"/>
</dbReference>
<evidence type="ECO:0000313" key="5">
    <source>
        <dbReference type="Ensembl" id="ENSECRP00000016930.1"/>
    </source>
</evidence>
<feature type="compositionally biased region" description="Basic and acidic residues" evidence="1">
    <location>
        <begin position="58"/>
        <end position="70"/>
    </location>
</feature>
<reference evidence="5" key="3">
    <citation type="submission" date="2025-09" db="UniProtKB">
        <authorList>
            <consortium name="Ensembl"/>
        </authorList>
    </citation>
    <scope>IDENTIFICATION</scope>
</reference>